<dbReference type="EMBL" id="JAROCD010000022">
    <property type="protein sequence ID" value="MDN4605469.1"/>
    <property type="molecule type" value="Genomic_DNA"/>
</dbReference>
<organism evidence="1 2">
    <name type="scientific">Paenibacillus vandeheii</name>
    <dbReference type="NCBI Taxonomy" id="3035917"/>
    <lineage>
        <taxon>Bacteria</taxon>
        <taxon>Bacillati</taxon>
        <taxon>Bacillota</taxon>
        <taxon>Bacilli</taxon>
        <taxon>Bacillales</taxon>
        <taxon>Paenibacillaceae</taxon>
        <taxon>Paenibacillus</taxon>
    </lineage>
</organism>
<protein>
    <submittedName>
        <fullName evidence="1">Uncharacterized protein</fullName>
    </submittedName>
</protein>
<keyword evidence="2" id="KW-1185">Reference proteome</keyword>
<accession>A0ABT8JK22</accession>
<reference evidence="1" key="1">
    <citation type="submission" date="2023-03" db="EMBL/GenBank/DDBJ databases">
        <title>MT1 and MT2 Draft Genomes of Novel Species.</title>
        <authorList>
            <person name="Venkateswaran K."/>
        </authorList>
    </citation>
    <scope>NUCLEOTIDE SEQUENCE</scope>
    <source>
        <strain evidence="1">F6_3S_P_1C</strain>
    </source>
</reference>
<dbReference type="Proteomes" id="UP001174205">
    <property type="component" value="Unassembled WGS sequence"/>
</dbReference>
<comment type="caution">
    <text evidence="1">The sequence shown here is derived from an EMBL/GenBank/DDBJ whole genome shotgun (WGS) entry which is preliminary data.</text>
</comment>
<dbReference type="RefSeq" id="WP_256984815.1">
    <property type="nucleotide sequence ID" value="NZ_JAROCD010000022.1"/>
</dbReference>
<name>A0ABT8JK22_9BACL</name>
<evidence type="ECO:0000313" key="1">
    <source>
        <dbReference type="EMBL" id="MDN4605469.1"/>
    </source>
</evidence>
<sequence>MKQILLARMPGVEDFLLNAFKSSGALVYYQTIELATDGGGKPQ</sequence>
<proteinExistence type="predicted"/>
<gene>
    <name evidence="1" type="ORF">P5G61_29880</name>
</gene>
<evidence type="ECO:0000313" key="2">
    <source>
        <dbReference type="Proteomes" id="UP001174205"/>
    </source>
</evidence>